<evidence type="ECO:0000313" key="3">
    <source>
        <dbReference type="Proteomes" id="UP000034774"/>
    </source>
</evidence>
<reference evidence="2 3" key="1">
    <citation type="journal article" date="2015" name="Nature">
        <title>rRNA introns, odd ribosomes, and small enigmatic genomes across a large radiation of phyla.</title>
        <authorList>
            <person name="Brown C.T."/>
            <person name="Hug L.A."/>
            <person name="Thomas B.C."/>
            <person name="Sharon I."/>
            <person name="Castelle C.J."/>
            <person name="Singh A."/>
            <person name="Wilkins M.J."/>
            <person name="Williams K.H."/>
            <person name="Banfield J.F."/>
        </authorList>
    </citation>
    <scope>NUCLEOTIDE SEQUENCE [LARGE SCALE GENOMIC DNA]</scope>
</reference>
<dbReference type="EMBL" id="LBVU01000003">
    <property type="protein sequence ID" value="KKQ92111.1"/>
    <property type="molecule type" value="Genomic_DNA"/>
</dbReference>
<comment type="similarity">
    <text evidence="1">Belongs to the phD/YefM antitoxin family.</text>
</comment>
<dbReference type="AlphaFoldDB" id="A0A0G0PS00"/>
<comment type="caution">
    <text evidence="2">The sequence shown here is derived from an EMBL/GenBank/DDBJ whole genome shotgun (WGS) entry which is preliminary data.</text>
</comment>
<gene>
    <name evidence="2" type="ORF">UT17_C0003G0134</name>
</gene>
<accession>A0A0G0PS00</accession>
<dbReference type="Proteomes" id="UP000034774">
    <property type="component" value="Unassembled WGS sequence"/>
</dbReference>
<protein>
    <recommendedName>
        <fullName evidence="4">Antitoxin</fullName>
    </recommendedName>
</protein>
<proteinExistence type="inferred from homology"/>
<name>A0A0G0PS00_9BACT</name>
<organism evidence="2 3">
    <name type="scientific">Candidatus Woesebacteria bacterium GW2011_GWB1_39_10</name>
    <dbReference type="NCBI Taxonomy" id="1618572"/>
    <lineage>
        <taxon>Bacteria</taxon>
        <taxon>Candidatus Woeseibacteriota</taxon>
    </lineage>
</organism>
<dbReference type="InterPro" id="IPR036165">
    <property type="entry name" value="YefM-like_sf"/>
</dbReference>
<dbReference type="STRING" id="1618572.UT17_C0003G0134"/>
<evidence type="ECO:0008006" key="4">
    <source>
        <dbReference type="Google" id="ProtNLM"/>
    </source>
</evidence>
<dbReference type="SUPFAM" id="SSF143120">
    <property type="entry name" value="YefM-like"/>
    <property type="match status" value="1"/>
</dbReference>
<evidence type="ECO:0000256" key="1">
    <source>
        <dbReference type="ARBA" id="ARBA00009981"/>
    </source>
</evidence>
<sequence length="89" mass="10059">MLIPTTKNVKTITDMREDALGLLELVQKNGLAYIFHRSQPKAVLMNIEDFVALQNAAEDLEDYMAVQELKKEPRGKGIPIEEIAKKYGL</sequence>
<evidence type="ECO:0000313" key="2">
    <source>
        <dbReference type="EMBL" id="KKQ92111.1"/>
    </source>
</evidence>